<feature type="region of interest" description="Disordered" evidence="1">
    <location>
        <begin position="1"/>
        <end position="34"/>
    </location>
</feature>
<sequence>MQRGGGVPGARDRAARRVRRRPRPSSTYAAAGAGLEAAPLEVFAALGEVEVKEGSDLADCLRERRRDGDGPAAVISCTTNPRAGPDRPAPEAATPPRTC</sequence>
<comment type="caution">
    <text evidence="2">The sequence shown here is derived from an EMBL/GenBank/DDBJ whole genome shotgun (WGS) entry which is preliminary data.</text>
</comment>
<evidence type="ECO:0000256" key="1">
    <source>
        <dbReference type="SAM" id="MobiDB-lite"/>
    </source>
</evidence>
<dbReference type="Proteomes" id="UP000660675">
    <property type="component" value="Unassembled WGS sequence"/>
</dbReference>
<gene>
    <name evidence="2" type="ORF">GCM10015535_32800</name>
</gene>
<evidence type="ECO:0000313" key="2">
    <source>
        <dbReference type="EMBL" id="GGV85711.1"/>
    </source>
</evidence>
<feature type="region of interest" description="Disordered" evidence="1">
    <location>
        <begin position="63"/>
        <end position="99"/>
    </location>
</feature>
<organism evidence="2 3">
    <name type="scientific">Streptomyces gelaticus</name>
    <dbReference type="NCBI Taxonomy" id="285446"/>
    <lineage>
        <taxon>Bacteria</taxon>
        <taxon>Bacillati</taxon>
        <taxon>Actinomycetota</taxon>
        <taxon>Actinomycetes</taxon>
        <taxon>Kitasatosporales</taxon>
        <taxon>Streptomycetaceae</taxon>
        <taxon>Streptomyces</taxon>
    </lineage>
</organism>
<evidence type="ECO:0000313" key="3">
    <source>
        <dbReference type="Proteomes" id="UP000660675"/>
    </source>
</evidence>
<proteinExistence type="predicted"/>
<protein>
    <submittedName>
        <fullName evidence="2">Uncharacterized protein</fullName>
    </submittedName>
</protein>
<dbReference type="EMBL" id="BMTF01000009">
    <property type="protein sequence ID" value="GGV85711.1"/>
    <property type="molecule type" value="Genomic_DNA"/>
</dbReference>
<reference evidence="3" key="1">
    <citation type="journal article" date="2019" name="Int. J. Syst. Evol. Microbiol.">
        <title>The Global Catalogue of Microorganisms (GCM) 10K type strain sequencing project: providing services to taxonomists for standard genome sequencing and annotation.</title>
        <authorList>
            <consortium name="The Broad Institute Genomics Platform"/>
            <consortium name="The Broad Institute Genome Sequencing Center for Infectious Disease"/>
            <person name="Wu L."/>
            <person name="Ma J."/>
        </authorList>
    </citation>
    <scope>NUCLEOTIDE SEQUENCE [LARGE SCALE GENOMIC DNA]</scope>
    <source>
        <strain evidence="3">JCM 4376</strain>
    </source>
</reference>
<keyword evidence="3" id="KW-1185">Reference proteome</keyword>
<accession>A0ABQ2VZU1</accession>
<name>A0ABQ2VZU1_9ACTN</name>
<feature type="compositionally biased region" description="Low complexity" evidence="1">
    <location>
        <begin position="90"/>
        <end position="99"/>
    </location>
</feature>